<comment type="caution">
    <text evidence="2">The sequence shown here is derived from an EMBL/GenBank/DDBJ whole genome shotgun (WGS) entry which is preliminary data.</text>
</comment>
<gene>
    <name evidence="2" type="ORF">IFO71_13280</name>
</gene>
<keyword evidence="1" id="KW-0732">Signal</keyword>
<dbReference type="InterPro" id="IPR011042">
    <property type="entry name" value="6-blade_b-propeller_TolB-like"/>
</dbReference>
<feature type="chain" id="PRO_5043957903" evidence="1">
    <location>
        <begin position="28"/>
        <end position="921"/>
    </location>
</feature>
<evidence type="ECO:0000313" key="3">
    <source>
        <dbReference type="Proteomes" id="UP000613768"/>
    </source>
</evidence>
<proteinExistence type="predicted"/>
<dbReference type="AlphaFoldDB" id="A0AAW3ZPZ9"/>
<accession>A0AAW3ZPZ9</accession>
<organism evidence="2 3">
    <name type="scientific">Pseudomarimonas arenosa</name>
    <dbReference type="NCBI Taxonomy" id="2774145"/>
    <lineage>
        <taxon>Bacteria</taxon>
        <taxon>Pseudomonadati</taxon>
        <taxon>Pseudomonadota</taxon>
        <taxon>Gammaproteobacteria</taxon>
        <taxon>Lysobacterales</taxon>
        <taxon>Lysobacteraceae</taxon>
        <taxon>Pseudomarimonas</taxon>
    </lineage>
</organism>
<name>A0AAW3ZPZ9_9GAMM</name>
<evidence type="ECO:0000256" key="1">
    <source>
        <dbReference type="SAM" id="SignalP"/>
    </source>
</evidence>
<sequence>MFPALATVCGQLCCWLFLLLLSLTASASDISIPDLSPTHYASASGDYVVRIDPSTRNGAGSASYQLLHRGQRLWSQTLPYTLRSAAVTDRGMVAGFGYSNGLDAAYRDLGQFIVAIIDHKGQTVADHRSAREPSRFLHTLGDPKGAGLFVDADNDRLVIRIADSDRNAGAESWWIYRLSSGERIGQIRPKQLMQDAQLTPFIFDAQALPGTPLTLIHWYRADAEAKQFGARFSLVDLDGKPVWSIDFSDDYTAPGDTHAQRKLLQRIRQHGAILNTASAPPRFTLRAVSQAMLISYQVTPSSESAGGWRVEEVARAADLGFADSAPDTQGVAVQEQALQHLGRIELLQGERRPSPIRRVIAFDIDDKQRLGFLRQCDCPHEIDLVFIDQHGGLLGQWTPAAITTESSEARHHLTWISGNRWLWVRSEYGIGKRSSAAWVDAQQGLIEPIAEFNAAAIESLHRWGDGGFVALINEPLDGSRKAGLSAFGPDGLPRWTIAQSYQDPTQLFSPQDVAVTTEADVVVLEGVSKALKRYDQNGLHVDSVDLRQSWGRTPNYLAGLEANRDGGVIVYDFDGSPSMVDMALDGRVIAAWTPKFSDGRRFSPRGNLKQAADGSRWTSDGESLLRLDDKGVVDRVLGRRPDAAGLDQIAALQLDADQRIYAADQRSGSVHVFDPQGQWLRTCRPDVSDFASALSLPSMTVTDAGEIYLSRQAQPSRPRNGFVHFDRDCQRVGIAAVPLEDEVSQGWYSQPGSTNRWVLGFRNAYLVDPDGSVLRQIDRTADEQWLDIPGPAGTAPDGSIAIVSGASSASALDPRTHPPLVTVYAANGDAQVTWPAPSGLVSWAGDVAFDRQRLAFVTRHPDSASKHGHPNSVVVTDSHGNALFRFSPPHPLRSVYLVPGSGSSELWIFDGKTGIERYAMP</sequence>
<reference evidence="2 3" key="1">
    <citation type="submission" date="2020-09" db="EMBL/GenBank/DDBJ databases">
        <title>Pseudoxanthomonas sp. CAU 1598 isolated from sand of Yaerae Beach.</title>
        <authorList>
            <person name="Kim W."/>
        </authorList>
    </citation>
    <scope>NUCLEOTIDE SEQUENCE [LARGE SCALE GENOMIC DNA]</scope>
    <source>
        <strain evidence="2 3">CAU 1598</strain>
    </source>
</reference>
<dbReference type="Gene3D" id="2.120.10.30">
    <property type="entry name" value="TolB, C-terminal domain"/>
    <property type="match status" value="1"/>
</dbReference>
<dbReference type="Proteomes" id="UP000613768">
    <property type="component" value="Unassembled WGS sequence"/>
</dbReference>
<evidence type="ECO:0000313" key="2">
    <source>
        <dbReference type="EMBL" id="MBD8526709.1"/>
    </source>
</evidence>
<dbReference type="EMBL" id="JACYTR010000029">
    <property type="protein sequence ID" value="MBD8526709.1"/>
    <property type="molecule type" value="Genomic_DNA"/>
</dbReference>
<dbReference type="SUPFAM" id="SSF63829">
    <property type="entry name" value="Calcium-dependent phosphotriesterase"/>
    <property type="match status" value="1"/>
</dbReference>
<protein>
    <submittedName>
        <fullName evidence="2">Uncharacterized protein</fullName>
    </submittedName>
</protein>
<dbReference type="RefSeq" id="WP_192030131.1">
    <property type="nucleotide sequence ID" value="NZ_JACYTR010000029.1"/>
</dbReference>
<feature type="signal peptide" evidence="1">
    <location>
        <begin position="1"/>
        <end position="27"/>
    </location>
</feature>
<keyword evidence="3" id="KW-1185">Reference proteome</keyword>